<dbReference type="PROSITE" id="PS50055">
    <property type="entry name" value="TYR_PHOSPHATASE_PTP"/>
    <property type="match status" value="1"/>
</dbReference>
<reference evidence="10" key="1">
    <citation type="submission" date="2021-09" db="EMBL/GenBank/DDBJ databases">
        <authorList>
            <person name="Martin H S."/>
        </authorList>
    </citation>
    <scope>NUCLEOTIDE SEQUENCE</scope>
</reference>
<feature type="region of interest" description="Disordered" evidence="5">
    <location>
        <begin position="645"/>
        <end position="681"/>
    </location>
</feature>
<evidence type="ECO:0000256" key="7">
    <source>
        <dbReference type="SAM" id="SignalP"/>
    </source>
</evidence>
<dbReference type="OrthoDB" id="5794147at2759"/>
<feature type="compositionally biased region" description="Basic and acidic residues" evidence="5">
    <location>
        <begin position="296"/>
        <end position="306"/>
    </location>
</feature>
<dbReference type="EMBL" id="CAKASE010000055">
    <property type="protein sequence ID" value="CAG9565864.1"/>
    <property type="molecule type" value="Genomic_DNA"/>
</dbReference>
<sequence length="1586" mass="175922">MIMESPVRICIGAALVVHLLLIVTTTVSASTSPPETTSTTIRNDRNPKFARVSGTNWAARNKSKIPDLSINELNPKDSTSEEHSEKNAKYKDRGRVKFNMQSKSTTESTLRRVSPSTKASGVIIVTPTPELKKPAQIIESMRAYKKNKIPNLTVVSTTEQDKSDEGDEDGTEDEDYDDKEPMKKSSSTKIKENSFFTIPSFDIDEEFKTNSYNRNRDKKNNQDFSTPSFGDLSSFFPKSIYSSKEEPYKPDSYFDFDLDLTTPKNDFFDKKYHEVSSSILDNLDAIKTKTSPNETKTQKIDKKSFGFEKPGNESPNNKSSVYIKNTKEIRYLDNDKSGSSKGLQDVQGTSIYYEMTVLSTETYNITDDQDEDEDCDNDNQTDPTTNSNKKVETVSVRATSPTVDLSTKSSFSDSEPSPVSMSPIMLTFYPSSTARSTVNSFGPISISTYNSEFVTENSGISSSTQGRNRNYSKKLNLFGNKESPNSVFPTIQSGNTFQSSTNQGYRPQTRRFHFTTPKTKPIWMAPKRNTTRNSIPRVPTTIYYEHFDIKDKTNSPREPNKILTTQPSDIDPVLQSDVSDSKKVVHSNSISDNTIPSLWKRGSTKYSSPTVATAENNTGSGEMEIPPTLTAWALASMRIPPSLTSPVVNATGSPQKNIDENELQKVGEVTDKKESSTSSTTTATTIYLSNDFETKNITEIYQNKLPLKSASSTTLDTDGEAKETRSETNSERFPAESVISLQSSKEILTTEEMTAGTDYTTMSEEMETKNGLVPVLNESDQVTPSETKESSKVETIPPPDTTRATGFESITKLPAGITTPKDETVATEGDVDQHPSDSGVVVTDYEITTIRFSYVPTEPTTEQSTETETNISDRHVVFPTRTVPSTAKETSITTYRPKYFTTTEEVETSTVIIETTPQLEVSSQVVENVTRRETTTSTTTEVTEESETTTKKPVSVTTEMILETTERTTEPEKENVTDLDTETPKEEIPVETTTIVVTVVTEINSERAPVTEANPTTELSSDSEASLTTELLSDSETTSEENSDSNEVIVPQHKKTSIKPETTTTTTSTTTTSTTTTTTTTTTAPTTTITTSSTTTTPTHQEEHIVETTTEDLDIMTKSVNDLEDLTSYAGDVTTESSSRVLSDDSGSGAAIAIAVSTIGVVALILLVGLLLVVRRRGRRGVYAQRCTPVSLDAYSLDSVSVGYRKGNQRLRASKRSYGNPAYDDEVTSHPMQYAALANFALDIDSITAEFSEIPSVSVRPEEVPPGCEDKNRYSNVLPLPETRVPLKRIGNDPTTEYINANYITGPGNIHRYYIACQAPLANTVADFWRMIWEQNSRLIVMLTEYMENGVEKSYEYLPPSEISDNKRTFGDFQIILKKREQRDKYAISSIQLINMVTRTWREVTHLWYFWPAKGVPDDYDSVIDFLSEMRSYMKISQTAKEYDEDGVEVIYEDASRSSYQNLSKLREENGSSNGVNVYSPARAEQIQRRQTTNGTLGRMKTASEVEGVRPCVCVCASGAGRSCALVAAEVCSRSLAGGRVDVPRTVRALRQQRPHALANRHHYVFLYRLLSEYGNKLMGGGVDTI</sequence>
<feature type="region of interest" description="Disordered" evidence="5">
    <location>
        <begin position="710"/>
        <end position="734"/>
    </location>
</feature>
<feature type="compositionally biased region" description="Low complexity" evidence="5">
    <location>
        <begin position="1062"/>
        <end position="1099"/>
    </location>
</feature>
<feature type="region of interest" description="Disordered" evidence="5">
    <location>
        <begin position="1006"/>
        <end position="1103"/>
    </location>
</feature>
<feature type="region of interest" description="Disordered" evidence="5">
    <location>
        <begin position="68"/>
        <end position="117"/>
    </location>
</feature>
<dbReference type="InterPro" id="IPR029021">
    <property type="entry name" value="Prot-tyrosine_phosphatase-like"/>
</dbReference>
<feature type="region of interest" description="Disordered" evidence="5">
    <location>
        <begin position="924"/>
        <end position="985"/>
    </location>
</feature>
<feature type="compositionally biased region" description="Polar residues" evidence="5">
    <location>
        <begin position="645"/>
        <end position="656"/>
    </location>
</feature>
<dbReference type="InterPro" id="IPR003595">
    <property type="entry name" value="Tyr_Pase_cat"/>
</dbReference>
<feature type="signal peptide" evidence="7">
    <location>
        <begin position="1"/>
        <end position="29"/>
    </location>
</feature>
<feature type="compositionally biased region" description="Basic and acidic residues" evidence="5">
    <location>
        <begin position="964"/>
        <end position="985"/>
    </location>
</feature>
<accession>A0A8J2QM98</accession>
<keyword evidence="4" id="KW-0904">Protein phosphatase</keyword>
<evidence type="ECO:0000256" key="5">
    <source>
        <dbReference type="SAM" id="MobiDB-lite"/>
    </source>
</evidence>
<dbReference type="EC" id="3.1.3.48" evidence="1"/>
<feature type="compositionally biased region" description="Basic and acidic residues" evidence="5">
    <location>
        <begin position="550"/>
        <end position="560"/>
    </location>
</feature>
<dbReference type="GO" id="GO:0004725">
    <property type="term" value="F:protein tyrosine phosphatase activity"/>
    <property type="evidence" value="ECO:0007669"/>
    <property type="project" value="UniProtKB-EC"/>
</dbReference>
<evidence type="ECO:0000256" key="1">
    <source>
        <dbReference type="ARBA" id="ARBA00013064"/>
    </source>
</evidence>
<dbReference type="InterPro" id="IPR008356">
    <property type="entry name" value="Tyr_Pase_KIM-con"/>
</dbReference>
<dbReference type="PROSITE" id="PS50056">
    <property type="entry name" value="TYR_PHOSPHATASE_2"/>
    <property type="match status" value="1"/>
</dbReference>
<feature type="compositionally biased region" description="Basic and acidic residues" evidence="5">
    <location>
        <begin position="74"/>
        <end position="95"/>
    </location>
</feature>
<evidence type="ECO:0000256" key="4">
    <source>
        <dbReference type="ARBA" id="ARBA00022912"/>
    </source>
</evidence>
<dbReference type="CDD" id="cd00047">
    <property type="entry name" value="PTPc"/>
    <property type="match status" value="1"/>
</dbReference>
<dbReference type="InterPro" id="IPR000242">
    <property type="entry name" value="PTP_cat"/>
</dbReference>
<feature type="compositionally biased region" description="Polar residues" evidence="5">
    <location>
        <begin position="605"/>
        <end position="620"/>
    </location>
</feature>
<dbReference type="Proteomes" id="UP000789524">
    <property type="component" value="Unassembled WGS sequence"/>
</dbReference>
<keyword evidence="3" id="KW-0378">Hydrolase</keyword>
<gene>
    <name evidence="10" type="ORF">DCHRY22_LOCUS6624</name>
</gene>
<dbReference type="GO" id="GO:0005886">
    <property type="term" value="C:plasma membrane"/>
    <property type="evidence" value="ECO:0007669"/>
    <property type="project" value="TreeGrafter"/>
</dbReference>
<dbReference type="GO" id="GO:0005829">
    <property type="term" value="C:cytosol"/>
    <property type="evidence" value="ECO:0007669"/>
    <property type="project" value="TreeGrafter"/>
</dbReference>
<feature type="compositionally biased region" description="Low complexity" evidence="5">
    <location>
        <begin position="1016"/>
        <end position="1036"/>
    </location>
</feature>
<dbReference type="PANTHER" id="PTHR46198">
    <property type="entry name" value="PROTEIN-TYROSINE-PHOSPHATASE"/>
    <property type="match status" value="1"/>
</dbReference>
<feature type="region of interest" description="Disordered" evidence="5">
    <location>
        <begin position="780"/>
        <end position="806"/>
    </location>
</feature>
<evidence type="ECO:0000313" key="11">
    <source>
        <dbReference type="Proteomes" id="UP000789524"/>
    </source>
</evidence>
<dbReference type="PANTHER" id="PTHR46198:SF4">
    <property type="entry name" value="PROTEIN-TYROSINE-PHOSPHATASE"/>
    <property type="match status" value="1"/>
</dbReference>
<feature type="region of interest" description="Disordered" evidence="5">
    <location>
        <begin position="290"/>
        <end position="319"/>
    </location>
</feature>
<dbReference type="SMART" id="SM00404">
    <property type="entry name" value="PTPc_motif"/>
    <property type="match status" value="1"/>
</dbReference>
<comment type="caution">
    <text evidence="10">The sequence shown here is derived from an EMBL/GenBank/DDBJ whole genome shotgun (WGS) entry which is preliminary data.</text>
</comment>
<feature type="compositionally biased region" description="Basic and acidic residues" evidence="5">
    <location>
        <begin position="657"/>
        <end position="675"/>
    </location>
</feature>
<dbReference type="PRINTS" id="PR00700">
    <property type="entry name" value="PRTYPHPHTASE"/>
</dbReference>
<dbReference type="InterPro" id="IPR000387">
    <property type="entry name" value="Tyr_Pase_dom"/>
</dbReference>
<dbReference type="GO" id="GO:0030054">
    <property type="term" value="C:cell junction"/>
    <property type="evidence" value="ECO:0007669"/>
    <property type="project" value="TreeGrafter"/>
</dbReference>
<feature type="chain" id="PRO_5035189971" description="protein-tyrosine-phosphatase" evidence="7">
    <location>
        <begin position="30"/>
        <end position="1586"/>
    </location>
</feature>
<feature type="compositionally biased region" description="Basic and acidic residues" evidence="5">
    <location>
        <begin position="719"/>
        <end position="734"/>
    </location>
</feature>
<dbReference type="SMART" id="SM00194">
    <property type="entry name" value="PTPc"/>
    <property type="match status" value="1"/>
</dbReference>
<feature type="compositionally biased region" description="Acidic residues" evidence="5">
    <location>
        <begin position="162"/>
        <end position="178"/>
    </location>
</feature>
<dbReference type="Gene3D" id="3.90.190.10">
    <property type="entry name" value="Protein tyrosine phosphatase superfamily"/>
    <property type="match status" value="1"/>
</dbReference>
<dbReference type="GO" id="GO:0007165">
    <property type="term" value="P:signal transduction"/>
    <property type="evidence" value="ECO:0007669"/>
    <property type="project" value="TreeGrafter"/>
</dbReference>
<keyword evidence="6" id="KW-1133">Transmembrane helix</keyword>
<feature type="domain" description="Tyrosine specific protein phosphatases" evidence="9">
    <location>
        <begin position="1516"/>
        <end position="1565"/>
    </location>
</feature>
<evidence type="ECO:0000256" key="3">
    <source>
        <dbReference type="ARBA" id="ARBA00022801"/>
    </source>
</evidence>
<feature type="region of interest" description="Disordered" evidence="5">
    <location>
        <begin position="366"/>
        <end position="419"/>
    </location>
</feature>
<dbReference type="SUPFAM" id="SSF52799">
    <property type="entry name" value="(Phosphotyrosine protein) phosphatases II"/>
    <property type="match status" value="1"/>
</dbReference>
<evidence type="ECO:0000259" key="8">
    <source>
        <dbReference type="PROSITE" id="PS50055"/>
    </source>
</evidence>
<evidence type="ECO:0000313" key="10">
    <source>
        <dbReference type="EMBL" id="CAG9565864.1"/>
    </source>
</evidence>
<keyword evidence="11" id="KW-1185">Reference proteome</keyword>
<feature type="region of interest" description="Disordered" evidence="5">
    <location>
        <begin position="605"/>
        <end position="625"/>
    </location>
</feature>
<keyword evidence="6" id="KW-0812">Transmembrane</keyword>
<proteinExistence type="predicted"/>
<dbReference type="GO" id="GO:0019901">
    <property type="term" value="F:protein kinase binding"/>
    <property type="evidence" value="ECO:0007669"/>
    <property type="project" value="TreeGrafter"/>
</dbReference>
<feature type="domain" description="Tyrosine-protein phosphatase" evidence="8">
    <location>
        <begin position="1270"/>
        <end position="1574"/>
    </location>
</feature>
<keyword evidence="7" id="KW-0732">Signal</keyword>
<name>A0A8J2QM98_9NEOP</name>
<feature type="transmembrane region" description="Helical" evidence="6">
    <location>
        <begin position="1150"/>
        <end position="1174"/>
    </location>
</feature>
<evidence type="ECO:0000256" key="6">
    <source>
        <dbReference type="SAM" id="Phobius"/>
    </source>
</evidence>
<keyword evidence="6" id="KW-0472">Membrane</keyword>
<feature type="compositionally biased region" description="Polar residues" evidence="5">
    <location>
        <begin position="99"/>
        <end position="108"/>
    </location>
</feature>
<organism evidence="10 11">
    <name type="scientific">Danaus chrysippus</name>
    <name type="common">African queen</name>
    <dbReference type="NCBI Taxonomy" id="151541"/>
    <lineage>
        <taxon>Eukaryota</taxon>
        <taxon>Metazoa</taxon>
        <taxon>Ecdysozoa</taxon>
        <taxon>Arthropoda</taxon>
        <taxon>Hexapoda</taxon>
        <taxon>Insecta</taxon>
        <taxon>Pterygota</taxon>
        <taxon>Neoptera</taxon>
        <taxon>Endopterygota</taxon>
        <taxon>Lepidoptera</taxon>
        <taxon>Glossata</taxon>
        <taxon>Ditrysia</taxon>
        <taxon>Papilionoidea</taxon>
        <taxon>Nymphalidae</taxon>
        <taxon>Danainae</taxon>
        <taxon>Danaini</taxon>
        <taxon>Danaina</taxon>
        <taxon>Danaus</taxon>
        <taxon>Anosia</taxon>
    </lineage>
</organism>
<feature type="compositionally biased region" description="Low complexity" evidence="5">
    <location>
        <begin position="406"/>
        <end position="419"/>
    </location>
</feature>
<feature type="compositionally biased region" description="Acidic residues" evidence="5">
    <location>
        <begin position="367"/>
        <end position="379"/>
    </location>
</feature>
<keyword evidence="2" id="KW-0597">Phosphoprotein</keyword>
<evidence type="ECO:0000259" key="9">
    <source>
        <dbReference type="PROSITE" id="PS50056"/>
    </source>
</evidence>
<dbReference type="GO" id="GO:0048666">
    <property type="term" value="P:neuron development"/>
    <property type="evidence" value="ECO:0007669"/>
    <property type="project" value="UniProtKB-ARBA"/>
</dbReference>
<dbReference type="GO" id="GO:0009653">
    <property type="term" value="P:anatomical structure morphogenesis"/>
    <property type="evidence" value="ECO:0007669"/>
    <property type="project" value="UniProtKB-ARBA"/>
</dbReference>
<protein>
    <recommendedName>
        <fullName evidence="1">protein-tyrosine-phosphatase</fullName>
        <ecNumber evidence="1">3.1.3.48</ecNumber>
    </recommendedName>
</protein>
<feature type="region of interest" description="Disordered" evidence="5">
    <location>
        <begin position="155"/>
        <end position="189"/>
    </location>
</feature>
<dbReference type="Pfam" id="PF00102">
    <property type="entry name" value="Y_phosphatase"/>
    <property type="match status" value="2"/>
</dbReference>
<evidence type="ECO:0000256" key="2">
    <source>
        <dbReference type="ARBA" id="ARBA00022553"/>
    </source>
</evidence>
<feature type="compositionally biased region" description="Polar residues" evidence="5">
    <location>
        <begin position="396"/>
        <end position="405"/>
    </location>
</feature>
<feature type="region of interest" description="Disordered" evidence="5">
    <location>
        <begin position="550"/>
        <end position="571"/>
    </location>
</feature>